<dbReference type="AlphaFoldDB" id="A0A1W2FQU7"/>
<dbReference type="RefSeq" id="WP_051770697.1">
    <property type="nucleotide sequence ID" value="NZ_FWYC01000021.1"/>
</dbReference>
<accession>A0A1W2FQU7</accession>
<dbReference type="CDD" id="cd02883">
    <property type="entry name" value="NUDIX_Hydrolase"/>
    <property type="match status" value="1"/>
</dbReference>
<feature type="domain" description="Nudix hydrolase" evidence="1">
    <location>
        <begin position="101"/>
        <end position="228"/>
    </location>
</feature>
<dbReference type="STRING" id="40571.SAMN05660733_07725"/>
<dbReference type="Proteomes" id="UP000192840">
    <property type="component" value="Unassembled WGS sequence"/>
</dbReference>
<dbReference type="SUPFAM" id="SSF55811">
    <property type="entry name" value="Nudix"/>
    <property type="match status" value="1"/>
</dbReference>
<dbReference type="Gene3D" id="3.90.79.10">
    <property type="entry name" value="Nucleoside Triphosphate Pyrophosphohydrolase"/>
    <property type="match status" value="1"/>
</dbReference>
<dbReference type="InterPro" id="IPR000086">
    <property type="entry name" value="NUDIX_hydrolase_dom"/>
</dbReference>
<evidence type="ECO:0000313" key="2">
    <source>
        <dbReference type="EMBL" id="SMD24311.1"/>
    </source>
</evidence>
<gene>
    <name evidence="2" type="ORF">SAMN05660733_07725</name>
</gene>
<dbReference type="InterPro" id="IPR015797">
    <property type="entry name" value="NUDIX_hydrolase-like_dom_sf"/>
</dbReference>
<sequence length="229" mass="25245">MTGTTLTETPARTVLEERIKTGLKMTYEEFVEHAMEFARIHDEPGTLSVRHLLRLVAGVRKDGTPLGSMRPANARLLERIFDLPISQLLSPPERTTRQADGHPLRVAIAVVLRGSEVLVVRRRGDDLGSTSWQFPAGMVKPGAAPETIAVRETLSETDVHCVVRGGLGTRLHPATRVLCDYVLCDYVAGVAKNVDDFENADVMWVDKSSLVGLIPAERIYRPVLKALDL</sequence>
<name>A0A1W2FQU7_9PSEU</name>
<dbReference type="eggNOG" id="COG0494">
    <property type="taxonomic scope" value="Bacteria"/>
</dbReference>
<organism evidence="2 3">
    <name type="scientific">Lentzea albidocapillata</name>
    <dbReference type="NCBI Taxonomy" id="40571"/>
    <lineage>
        <taxon>Bacteria</taxon>
        <taxon>Bacillati</taxon>
        <taxon>Actinomycetota</taxon>
        <taxon>Actinomycetes</taxon>
        <taxon>Pseudonocardiales</taxon>
        <taxon>Pseudonocardiaceae</taxon>
        <taxon>Lentzea</taxon>
    </lineage>
</organism>
<evidence type="ECO:0000313" key="3">
    <source>
        <dbReference type="Proteomes" id="UP000192840"/>
    </source>
</evidence>
<dbReference type="EMBL" id="FWYC01000021">
    <property type="protein sequence ID" value="SMD24311.1"/>
    <property type="molecule type" value="Genomic_DNA"/>
</dbReference>
<evidence type="ECO:0000259" key="1">
    <source>
        <dbReference type="PROSITE" id="PS51462"/>
    </source>
</evidence>
<proteinExistence type="predicted"/>
<dbReference type="PROSITE" id="PS51462">
    <property type="entry name" value="NUDIX"/>
    <property type="match status" value="1"/>
</dbReference>
<keyword evidence="3" id="KW-1185">Reference proteome</keyword>
<dbReference type="Pfam" id="PF00293">
    <property type="entry name" value="NUDIX"/>
    <property type="match status" value="1"/>
</dbReference>
<protein>
    <submittedName>
        <fullName evidence="2">ADP-ribose pyrophosphatase YjhB, NUDIX family</fullName>
    </submittedName>
</protein>
<reference evidence="3" key="1">
    <citation type="submission" date="2017-04" db="EMBL/GenBank/DDBJ databases">
        <authorList>
            <person name="Varghese N."/>
            <person name="Submissions S."/>
        </authorList>
    </citation>
    <scope>NUCLEOTIDE SEQUENCE [LARGE SCALE GENOMIC DNA]</scope>
    <source>
        <strain evidence="3">DSM 44073</strain>
    </source>
</reference>